<keyword evidence="5" id="KW-1185">Reference proteome</keyword>
<evidence type="ECO:0000256" key="2">
    <source>
        <dbReference type="SAM" id="MobiDB-lite"/>
    </source>
</evidence>
<dbReference type="AlphaFoldDB" id="A0AA36D5H6"/>
<keyword evidence="1" id="KW-0862">Zinc</keyword>
<proteinExistence type="predicted"/>
<dbReference type="GO" id="GO:0008270">
    <property type="term" value="F:zinc ion binding"/>
    <property type="evidence" value="ECO:0007669"/>
    <property type="project" value="UniProtKB-KW"/>
</dbReference>
<feature type="compositionally biased region" description="Basic and acidic residues" evidence="2">
    <location>
        <begin position="51"/>
        <end position="60"/>
    </location>
</feature>
<dbReference type="InterPro" id="IPR013087">
    <property type="entry name" value="Znf_C2H2_type"/>
</dbReference>
<evidence type="ECO:0000256" key="1">
    <source>
        <dbReference type="PROSITE-ProRule" id="PRU00042"/>
    </source>
</evidence>
<accession>A0AA36D5H6</accession>
<evidence type="ECO:0000313" key="5">
    <source>
        <dbReference type="Proteomes" id="UP001177023"/>
    </source>
</evidence>
<comment type="caution">
    <text evidence="4">The sequence shown here is derived from an EMBL/GenBank/DDBJ whole genome shotgun (WGS) entry which is preliminary data.</text>
</comment>
<dbReference type="PROSITE" id="PS50157">
    <property type="entry name" value="ZINC_FINGER_C2H2_2"/>
    <property type="match status" value="1"/>
</dbReference>
<organism evidence="4 5">
    <name type="scientific">Mesorhabditis spiculigera</name>
    <dbReference type="NCBI Taxonomy" id="96644"/>
    <lineage>
        <taxon>Eukaryota</taxon>
        <taxon>Metazoa</taxon>
        <taxon>Ecdysozoa</taxon>
        <taxon>Nematoda</taxon>
        <taxon>Chromadorea</taxon>
        <taxon>Rhabditida</taxon>
        <taxon>Rhabditina</taxon>
        <taxon>Rhabditomorpha</taxon>
        <taxon>Rhabditoidea</taxon>
        <taxon>Rhabditidae</taxon>
        <taxon>Mesorhabditinae</taxon>
        <taxon>Mesorhabditis</taxon>
    </lineage>
</organism>
<name>A0AA36D5H6_9BILA</name>
<feature type="region of interest" description="Disordered" evidence="2">
    <location>
        <begin position="1"/>
        <end position="60"/>
    </location>
</feature>
<evidence type="ECO:0000313" key="4">
    <source>
        <dbReference type="EMBL" id="CAJ0581061.1"/>
    </source>
</evidence>
<evidence type="ECO:0000259" key="3">
    <source>
        <dbReference type="PROSITE" id="PS50157"/>
    </source>
</evidence>
<protein>
    <recommendedName>
        <fullName evidence="3">C2H2-type domain-containing protein</fullName>
    </recommendedName>
</protein>
<keyword evidence="1" id="KW-0863">Zinc-finger</keyword>
<sequence>MCDIDDSIPGAPMDAIVRSPEQSNADRTESSELSSPTPSDRPESPLVVGRPNDDASTRKVSVDEGLMTKEREVAEHQIRAHDAKIPCHHCSKNLESVSQLAYHMEKRHPSEPLSCYYCKDDFSSKVSIAGKVDWQTYRKHIYQEVLKKKMYVLASKDSKESDLVALRGVGRCPHGPPVKCKNFPNCPGERCIYSHGLCRFDKTCQKQTCPFDHASRPRTCMTCLNDIKGGRSGGRNRH</sequence>
<feature type="non-terminal residue" evidence="4">
    <location>
        <position position="1"/>
    </location>
</feature>
<dbReference type="EMBL" id="CATQJA010002662">
    <property type="protein sequence ID" value="CAJ0581061.1"/>
    <property type="molecule type" value="Genomic_DNA"/>
</dbReference>
<keyword evidence="1" id="KW-0479">Metal-binding</keyword>
<gene>
    <name evidence="4" type="ORF">MSPICULIGERA_LOCUS19230</name>
</gene>
<dbReference type="PROSITE" id="PS00028">
    <property type="entry name" value="ZINC_FINGER_C2H2_1"/>
    <property type="match status" value="1"/>
</dbReference>
<reference evidence="4" key="1">
    <citation type="submission" date="2023-06" db="EMBL/GenBank/DDBJ databases">
        <authorList>
            <person name="Delattre M."/>
        </authorList>
    </citation>
    <scope>NUCLEOTIDE SEQUENCE</scope>
    <source>
        <strain evidence="4">AF72</strain>
    </source>
</reference>
<feature type="domain" description="C2H2-type" evidence="3">
    <location>
        <begin position="85"/>
        <end position="113"/>
    </location>
</feature>
<dbReference type="Gene3D" id="3.30.160.60">
    <property type="entry name" value="Classic Zinc Finger"/>
    <property type="match status" value="1"/>
</dbReference>
<dbReference type="Proteomes" id="UP001177023">
    <property type="component" value="Unassembled WGS sequence"/>
</dbReference>